<keyword evidence="3" id="KW-0975">Bacterial flagellum</keyword>
<dbReference type="STRING" id="246191.SAMN05660337_1750"/>
<reference evidence="7" key="1">
    <citation type="submission" date="2016-10" db="EMBL/GenBank/DDBJ databases">
        <authorList>
            <person name="Varghese N."/>
            <person name="Submissions S."/>
        </authorList>
    </citation>
    <scope>NUCLEOTIDE SEQUENCE [LARGE SCALE GENOMIC DNA]</scope>
    <source>
        <strain evidence="7">DSM 16995</strain>
    </source>
</reference>
<dbReference type="AlphaFoldDB" id="A0A1G9FXW2"/>
<evidence type="ECO:0000256" key="1">
    <source>
        <dbReference type="ARBA" id="ARBA00022636"/>
    </source>
</evidence>
<dbReference type="Pfam" id="PF07238">
    <property type="entry name" value="PilZ"/>
    <property type="match status" value="1"/>
</dbReference>
<sequence>MSEKQVEQDVVSSGASDNLGLQHGGNANVELFSTGERLWGEVVGIRPGYFLSIWLPALREGNYKRILIEDSAVTVRAKCDGCYLCGFRATVTRVMTYPYPLLYLAYPSKFEKVNLRNNKRVECFQSVILTYKDKEYKGVFRDISEGGGRISFVFRKGETMEEIKENEFVNFKFQYEEGAAMLFGVGVVRNFISCGNKISMGFKFVSFEDDSHTLLKKVIESFDI</sequence>
<dbReference type="Proteomes" id="UP000199053">
    <property type="component" value="Unassembled WGS sequence"/>
</dbReference>
<feature type="domain" description="PilZ" evidence="4">
    <location>
        <begin position="115"/>
        <end position="219"/>
    </location>
</feature>
<name>A0A1G9FXW2_9BACT</name>
<dbReference type="Gene3D" id="2.30.110.10">
    <property type="entry name" value="Electron Transport, Fmn-binding Protein, Chain A"/>
    <property type="match status" value="1"/>
</dbReference>
<protein>
    <submittedName>
        <fullName evidence="6">PilZ domain-containing protein</fullName>
    </submittedName>
</protein>
<dbReference type="GO" id="GO:0035438">
    <property type="term" value="F:cyclic-di-GMP binding"/>
    <property type="evidence" value="ECO:0007669"/>
    <property type="project" value="InterPro"/>
</dbReference>
<dbReference type="InterPro" id="IPR012349">
    <property type="entry name" value="Split_barrel_FMN-bd"/>
</dbReference>
<evidence type="ECO:0000313" key="7">
    <source>
        <dbReference type="Proteomes" id="UP000199053"/>
    </source>
</evidence>
<accession>A0A1G9FXW2</accession>
<dbReference type="InterPro" id="IPR009875">
    <property type="entry name" value="PilZ_domain"/>
</dbReference>
<dbReference type="EMBL" id="FNGA01000002">
    <property type="protein sequence ID" value="SDK93192.1"/>
    <property type="molecule type" value="Genomic_DNA"/>
</dbReference>
<evidence type="ECO:0000256" key="3">
    <source>
        <dbReference type="ARBA" id="ARBA00023143"/>
    </source>
</evidence>
<dbReference type="InterPro" id="IPR009926">
    <property type="entry name" value="T3SS_YcgR_PilZN"/>
</dbReference>
<evidence type="ECO:0000259" key="5">
    <source>
        <dbReference type="Pfam" id="PF12945"/>
    </source>
</evidence>
<keyword evidence="7" id="KW-1185">Reference proteome</keyword>
<dbReference type="SUPFAM" id="SSF141371">
    <property type="entry name" value="PilZ domain-like"/>
    <property type="match status" value="2"/>
</dbReference>
<keyword evidence="2" id="KW-0547">Nucleotide-binding</keyword>
<evidence type="ECO:0000259" key="4">
    <source>
        <dbReference type="Pfam" id="PF07238"/>
    </source>
</evidence>
<evidence type="ECO:0000313" key="6">
    <source>
        <dbReference type="EMBL" id="SDK93192.1"/>
    </source>
</evidence>
<dbReference type="OrthoDB" id="5453966at2"/>
<proteinExistence type="predicted"/>
<gene>
    <name evidence="6" type="ORF">SAMN05660337_1750</name>
</gene>
<keyword evidence="1" id="KW-0973">c-di-GMP</keyword>
<dbReference type="Gene3D" id="2.40.10.220">
    <property type="entry name" value="predicted glycosyltransferase like domains"/>
    <property type="match status" value="1"/>
</dbReference>
<feature type="domain" description="Type III secretion system flagellar brake protein YcgR PilZN" evidence="5">
    <location>
        <begin position="34"/>
        <end position="107"/>
    </location>
</feature>
<organism evidence="6 7">
    <name type="scientific">Maridesulfovibrio ferrireducens</name>
    <dbReference type="NCBI Taxonomy" id="246191"/>
    <lineage>
        <taxon>Bacteria</taxon>
        <taxon>Pseudomonadati</taxon>
        <taxon>Thermodesulfobacteriota</taxon>
        <taxon>Desulfovibrionia</taxon>
        <taxon>Desulfovibrionales</taxon>
        <taxon>Desulfovibrionaceae</taxon>
        <taxon>Maridesulfovibrio</taxon>
    </lineage>
</organism>
<dbReference type="Pfam" id="PF12945">
    <property type="entry name" value="PilZNR"/>
    <property type="match status" value="1"/>
</dbReference>
<dbReference type="RefSeq" id="WP_092160148.1">
    <property type="nucleotide sequence ID" value="NZ_FNGA01000002.1"/>
</dbReference>
<evidence type="ECO:0000256" key="2">
    <source>
        <dbReference type="ARBA" id="ARBA00022741"/>
    </source>
</evidence>